<dbReference type="AlphaFoldDB" id="A0AA39Y3U9"/>
<protein>
    <submittedName>
        <fullName evidence="1">Uncharacterized protein</fullName>
    </submittedName>
</protein>
<keyword evidence="2" id="KW-1185">Reference proteome</keyword>
<proteinExistence type="predicted"/>
<comment type="caution">
    <text evidence="1">The sequence shown here is derived from an EMBL/GenBank/DDBJ whole genome shotgun (WGS) entry which is preliminary data.</text>
</comment>
<evidence type="ECO:0000313" key="1">
    <source>
        <dbReference type="EMBL" id="KAK0645538.1"/>
    </source>
</evidence>
<organism evidence="1 2">
    <name type="scientific">Cercophora newfieldiana</name>
    <dbReference type="NCBI Taxonomy" id="92897"/>
    <lineage>
        <taxon>Eukaryota</taxon>
        <taxon>Fungi</taxon>
        <taxon>Dikarya</taxon>
        <taxon>Ascomycota</taxon>
        <taxon>Pezizomycotina</taxon>
        <taxon>Sordariomycetes</taxon>
        <taxon>Sordariomycetidae</taxon>
        <taxon>Sordariales</taxon>
        <taxon>Lasiosphaeriaceae</taxon>
        <taxon>Cercophora</taxon>
    </lineage>
</organism>
<accession>A0AA39Y3U9</accession>
<evidence type="ECO:0000313" key="2">
    <source>
        <dbReference type="Proteomes" id="UP001174936"/>
    </source>
</evidence>
<dbReference type="Proteomes" id="UP001174936">
    <property type="component" value="Unassembled WGS sequence"/>
</dbReference>
<dbReference type="EMBL" id="JAULSV010000004">
    <property type="protein sequence ID" value="KAK0645538.1"/>
    <property type="molecule type" value="Genomic_DNA"/>
</dbReference>
<gene>
    <name evidence="1" type="ORF">B0T16DRAFT_509284</name>
</gene>
<name>A0AA39Y3U9_9PEZI</name>
<reference evidence="1" key="1">
    <citation type="submission" date="2023-06" db="EMBL/GenBank/DDBJ databases">
        <title>Genome-scale phylogeny and comparative genomics of the fungal order Sordariales.</title>
        <authorList>
            <consortium name="Lawrence Berkeley National Laboratory"/>
            <person name="Hensen N."/>
            <person name="Bonometti L."/>
            <person name="Westerberg I."/>
            <person name="Brannstrom I.O."/>
            <person name="Guillou S."/>
            <person name="Cros-Aarteil S."/>
            <person name="Calhoun S."/>
            <person name="Haridas S."/>
            <person name="Kuo A."/>
            <person name="Mondo S."/>
            <person name="Pangilinan J."/>
            <person name="Riley R."/>
            <person name="Labutti K."/>
            <person name="Andreopoulos B."/>
            <person name="Lipzen A."/>
            <person name="Chen C."/>
            <person name="Yanf M."/>
            <person name="Daum C."/>
            <person name="Ng V."/>
            <person name="Clum A."/>
            <person name="Steindorff A."/>
            <person name="Ohm R."/>
            <person name="Martin F."/>
            <person name="Silar P."/>
            <person name="Natvig D."/>
            <person name="Lalanne C."/>
            <person name="Gautier V."/>
            <person name="Ament-Velasquez S.L."/>
            <person name="Kruys A."/>
            <person name="Hutchinson M.I."/>
            <person name="Powell A.J."/>
            <person name="Barry K."/>
            <person name="Miller A.N."/>
            <person name="Grigoriev I.V."/>
            <person name="Debuchy R."/>
            <person name="Gladieux P."/>
            <person name="Thoren M.H."/>
            <person name="Johannesson H."/>
        </authorList>
    </citation>
    <scope>NUCLEOTIDE SEQUENCE</scope>
    <source>
        <strain evidence="1">SMH2532-1</strain>
    </source>
</reference>
<sequence>MTPNMNGQRASSPRIIILTNSELGQANVAFALTLGLLEQDPNLDIHISSFAQLQTPLDTFTALAKESIPSARPSVIATDQPDPAKNFITTSSLPPGPFTTPQFIRMYLHHLMLCWPAPELSPIITTLLTTISTLQPHTIIIDSLFSPGFIAALHARSTSTLSLPSLIMLTPNTIKDHITHHLSLSEHLFRFPVNGAALPAPLPRASIPLNIFYFLCLTSPSPKPASTTPDATPCKT</sequence>